<dbReference type="InterPro" id="IPR048289">
    <property type="entry name" value="RRM2_NsCP33-like"/>
</dbReference>
<dbReference type="GO" id="GO:0003723">
    <property type="term" value="F:RNA binding"/>
    <property type="evidence" value="ECO:0007669"/>
    <property type="project" value="UniProtKB-KW"/>
</dbReference>
<name>A0A1J4TM86_9BACT</name>
<dbReference type="PROSITE" id="PS50102">
    <property type="entry name" value="RRM"/>
    <property type="match status" value="1"/>
</dbReference>
<feature type="domain" description="RRM" evidence="3">
    <location>
        <begin position="3"/>
        <end position="81"/>
    </location>
</feature>
<dbReference type="CDD" id="cd21608">
    <property type="entry name" value="RRM2_NsCP33_like"/>
    <property type="match status" value="1"/>
</dbReference>
<reference evidence="4 5" key="1">
    <citation type="journal article" date="2016" name="Environ. Microbiol.">
        <title>Genomic resolution of a cold subsurface aquifer community provides metabolic insights for novel microbes adapted to high CO concentrations.</title>
        <authorList>
            <person name="Probst A.J."/>
            <person name="Castelle C.J."/>
            <person name="Singh A."/>
            <person name="Brown C.T."/>
            <person name="Anantharaman K."/>
            <person name="Sharon I."/>
            <person name="Hug L.A."/>
            <person name="Burstein D."/>
            <person name="Emerson J.B."/>
            <person name="Thomas B.C."/>
            <person name="Banfield J.F."/>
        </authorList>
    </citation>
    <scope>NUCLEOTIDE SEQUENCE [LARGE SCALE GENOMIC DNA]</scope>
    <source>
        <strain evidence="4">CG1_02_37_22</strain>
    </source>
</reference>
<dbReference type="AlphaFoldDB" id="A0A1J4TM86"/>
<comment type="caution">
    <text evidence="4">The sequence shown here is derived from an EMBL/GenBank/DDBJ whole genome shotgun (WGS) entry which is preliminary data.</text>
</comment>
<dbReference type="Pfam" id="PF00076">
    <property type="entry name" value="RRM_1"/>
    <property type="match status" value="1"/>
</dbReference>
<feature type="region of interest" description="Disordered" evidence="2">
    <location>
        <begin position="82"/>
        <end position="108"/>
    </location>
</feature>
<dbReference type="InterPro" id="IPR012677">
    <property type="entry name" value="Nucleotide-bd_a/b_plait_sf"/>
</dbReference>
<evidence type="ECO:0000259" key="3">
    <source>
        <dbReference type="PROSITE" id="PS50102"/>
    </source>
</evidence>
<organism evidence="4 5">
    <name type="scientific">Candidatus Gottesmanbacteria bacterium CG1_02_37_22</name>
    <dbReference type="NCBI Taxonomy" id="1805209"/>
    <lineage>
        <taxon>Bacteria</taxon>
        <taxon>Candidatus Gottesmaniibacteriota</taxon>
    </lineage>
</organism>
<evidence type="ECO:0000313" key="5">
    <source>
        <dbReference type="Proteomes" id="UP000183120"/>
    </source>
</evidence>
<dbReference type="EMBL" id="MNUY01000063">
    <property type="protein sequence ID" value="OIO13260.1"/>
    <property type="molecule type" value="Genomic_DNA"/>
</dbReference>
<dbReference type="SMART" id="SM00360">
    <property type="entry name" value="RRM"/>
    <property type="match status" value="1"/>
</dbReference>
<dbReference type="PANTHER" id="PTHR48027">
    <property type="entry name" value="HETEROGENEOUS NUCLEAR RIBONUCLEOPROTEIN 87F-RELATED"/>
    <property type="match status" value="1"/>
</dbReference>
<gene>
    <name evidence="4" type="ORF">AUJ73_04000</name>
</gene>
<keyword evidence="1" id="KW-0694">RNA-binding</keyword>
<dbReference type="Gene3D" id="3.30.70.330">
    <property type="match status" value="1"/>
</dbReference>
<dbReference type="InterPro" id="IPR035979">
    <property type="entry name" value="RBD_domain_sf"/>
</dbReference>
<dbReference type="Proteomes" id="UP000183120">
    <property type="component" value="Unassembled WGS sequence"/>
</dbReference>
<evidence type="ECO:0000256" key="2">
    <source>
        <dbReference type="SAM" id="MobiDB-lite"/>
    </source>
</evidence>
<protein>
    <recommendedName>
        <fullName evidence="3">RRM domain-containing protein</fullName>
    </recommendedName>
</protein>
<proteinExistence type="predicted"/>
<accession>A0A1J4TM86</accession>
<dbReference type="STRING" id="1805209.AUJ73_04000"/>
<evidence type="ECO:0000256" key="1">
    <source>
        <dbReference type="ARBA" id="ARBA00022884"/>
    </source>
</evidence>
<dbReference type="SUPFAM" id="SSF54928">
    <property type="entry name" value="RNA-binding domain, RBD"/>
    <property type="match status" value="1"/>
</dbReference>
<dbReference type="InterPro" id="IPR052462">
    <property type="entry name" value="SLIRP/GR-RBP-like"/>
</dbReference>
<evidence type="ECO:0000313" key="4">
    <source>
        <dbReference type="EMBL" id="OIO13260.1"/>
    </source>
</evidence>
<dbReference type="InterPro" id="IPR000504">
    <property type="entry name" value="RRM_dom"/>
</dbReference>
<sequence>MAKNLFVGSLPFTITDDILGQLFAGVGQVVSVNIIKDKYTGSSRGFGFVEMATEEDAKKAVEKLNGYNLEGRNIIVKEALPKPTYTNGRSGGDRRGGGGFGYRGKRNY</sequence>